<accession>A0AAE0YNA6</accession>
<feature type="compositionally biased region" description="Polar residues" evidence="1">
    <location>
        <begin position="1"/>
        <end position="17"/>
    </location>
</feature>
<comment type="caution">
    <text evidence="2">The sequence shown here is derived from an EMBL/GenBank/DDBJ whole genome shotgun (WGS) entry which is preliminary data.</text>
</comment>
<keyword evidence="3" id="KW-1185">Reference proteome</keyword>
<protein>
    <submittedName>
        <fullName evidence="2">Uncharacterized protein</fullName>
    </submittedName>
</protein>
<dbReference type="Proteomes" id="UP001283361">
    <property type="component" value="Unassembled WGS sequence"/>
</dbReference>
<name>A0AAE0YNA6_9GAST</name>
<evidence type="ECO:0000313" key="3">
    <source>
        <dbReference type="Proteomes" id="UP001283361"/>
    </source>
</evidence>
<evidence type="ECO:0000313" key="2">
    <source>
        <dbReference type="EMBL" id="KAK3751719.1"/>
    </source>
</evidence>
<organism evidence="2 3">
    <name type="scientific">Elysia crispata</name>
    <name type="common">lettuce slug</name>
    <dbReference type="NCBI Taxonomy" id="231223"/>
    <lineage>
        <taxon>Eukaryota</taxon>
        <taxon>Metazoa</taxon>
        <taxon>Spiralia</taxon>
        <taxon>Lophotrochozoa</taxon>
        <taxon>Mollusca</taxon>
        <taxon>Gastropoda</taxon>
        <taxon>Heterobranchia</taxon>
        <taxon>Euthyneura</taxon>
        <taxon>Panpulmonata</taxon>
        <taxon>Sacoglossa</taxon>
        <taxon>Placobranchoidea</taxon>
        <taxon>Plakobranchidae</taxon>
        <taxon>Elysia</taxon>
    </lineage>
</organism>
<gene>
    <name evidence="2" type="ORF">RRG08_065625</name>
</gene>
<dbReference type="EMBL" id="JAWDGP010005809">
    <property type="protein sequence ID" value="KAK3751719.1"/>
    <property type="molecule type" value="Genomic_DNA"/>
</dbReference>
<dbReference type="AlphaFoldDB" id="A0AAE0YNA6"/>
<evidence type="ECO:0000256" key="1">
    <source>
        <dbReference type="SAM" id="MobiDB-lite"/>
    </source>
</evidence>
<reference evidence="2" key="1">
    <citation type="journal article" date="2023" name="G3 (Bethesda)">
        <title>A reference genome for the long-term kleptoplast-retaining sea slug Elysia crispata morphotype clarki.</title>
        <authorList>
            <person name="Eastman K.E."/>
            <person name="Pendleton A.L."/>
            <person name="Shaikh M.A."/>
            <person name="Suttiyut T."/>
            <person name="Ogas R."/>
            <person name="Tomko P."/>
            <person name="Gavelis G."/>
            <person name="Widhalm J.R."/>
            <person name="Wisecaver J.H."/>
        </authorList>
    </citation>
    <scope>NUCLEOTIDE SEQUENCE</scope>
    <source>
        <strain evidence="2">ECLA1</strain>
    </source>
</reference>
<proteinExistence type="predicted"/>
<feature type="region of interest" description="Disordered" evidence="1">
    <location>
        <begin position="1"/>
        <end position="24"/>
    </location>
</feature>
<feature type="region of interest" description="Disordered" evidence="1">
    <location>
        <begin position="194"/>
        <end position="214"/>
    </location>
</feature>
<sequence length="282" mass="30569">MLDLKTTGSTSRLNQISAGEKTDTKMLNLKTTGSTSRLNQISAGEKTDTKMLNLKTTGSTSRLNQISAVVHVSGWSVAGQCRRLRGCQTHGVSFSSGLSSVSRKLLGDSSSTCQLLSESSLLSRLASAGSCRQTIVPEPELGVRTDAKRLSLSMTSRSLKVRDNLAMLQFPSRWTSREEDRELTDQPGDHLKRCSNSGERAPLPGNSCSRQWGGDNRHRLSVDKECRKMAAGAQPAIKITPGIVSALHHVTHQAARDVIYKAAQVHAMLKTPHSKTYLGSLN</sequence>